<evidence type="ECO:0000313" key="2">
    <source>
        <dbReference type="EMBL" id="RXM33040.1"/>
    </source>
</evidence>
<feature type="compositionally biased region" description="Polar residues" evidence="1">
    <location>
        <begin position="77"/>
        <end position="86"/>
    </location>
</feature>
<dbReference type="PANTHER" id="PTHR37867">
    <property type="entry name" value="CHROMOSOME 16 OPEN READING FRAME 86"/>
    <property type="match status" value="1"/>
</dbReference>
<dbReference type="AlphaFoldDB" id="A0A444UCY9"/>
<feature type="region of interest" description="Disordered" evidence="1">
    <location>
        <begin position="77"/>
        <end position="118"/>
    </location>
</feature>
<feature type="region of interest" description="Disordered" evidence="1">
    <location>
        <begin position="158"/>
        <end position="188"/>
    </location>
</feature>
<reference evidence="2 3" key="1">
    <citation type="submission" date="2019-01" db="EMBL/GenBank/DDBJ databases">
        <title>Draft Genome and Complete Hox-Cluster Characterization of the Sterlet Sturgeon (Acipenser ruthenus).</title>
        <authorList>
            <person name="Wei Q."/>
        </authorList>
    </citation>
    <scope>NUCLEOTIDE SEQUENCE [LARGE SCALE GENOMIC DNA]</scope>
    <source>
        <strain evidence="2">WHYD16114868_AA</strain>
        <tissue evidence="2">Blood</tissue>
    </source>
</reference>
<accession>A0A444UCY9</accession>
<evidence type="ECO:0000313" key="3">
    <source>
        <dbReference type="Proteomes" id="UP000289886"/>
    </source>
</evidence>
<evidence type="ECO:0000256" key="1">
    <source>
        <dbReference type="SAM" id="MobiDB-lite"/>
    </source>
</evidence>
<proteinExistence type="predicted"/>
<keyword evidence="3" id="KW-1185">Reference proteome</keyword>
<dbReference type="InterPro" id="IPR031516">
    <property type="entry name" value="DUF4691"/>
</dbReference>
<protein>
    <submittedName>
        <fullName evidence="2">Uncharacterized protein</fullName>
    </submittedName>
</protein>
<comment type="caution">
    <text evidence="2">The sequence shown here is derived from an EMBL/GenBank/DDBJ whole genome shotgun (WGS) entry which is preliminary data.</text>
</comment>
<organism evidence="2 3">
    <name type="scientific">Acipenser ruthenus</name>
    <name type="common">Sterlet sturgeon</name>
    <dbReference type="NCBI Taxonomy" id="7906"/>
    <lineage>
        <taxon>Eukaryota</taxon>
        <taxon>Metazoa</taxon>
        <taxon>Chordata</taxon>
        <taxon>Craniata</taxon>
        <taxon>Vertebrata</taxon>
        <taxon>Euteleostomi</taxon>
        <taxon>Actinopterygii</taxon>
        <taxon>Chondrostei</taxon>
        <taxon>Acipenseriformes</taxon>
        <taxon>Acipenseridae</taxon>
        <taxon>Acipenser</taxon>
    </lineage>
</organism>
<feature type="compositionally biased region" description="Polar residues" evidence="1">
    <location>
        <begin position="164"/>
        <end position="180"/>
    </location>
</feature>
<dbReference type="PANTHER" id="PTHR37867:SF1">
    <property type="entry name" value="CHROMOSOME 16 OPEN READING FRAME 86"/>
    <property type="match status" value="1"/>
</dbReference>
<dbReference type="Proteomes" id="UP000289886">
    <property type="component" value="Unassembled WGS sequence"/>
</dbReference>
<gene>
    <name evidence="2" type="ORF">EOD39_5767</name>
</gene>
<name>A0A444UCY9_ACIRT</name>
<dbReference type="EMBL" id="SCEB01214811">
    <property type="protein sequence ID" value="RXM33040.1"/>
    <property type="molecule type" value="Genomic_DNA"/>
</dbReference>
<sequence>MCLQWDEEGKAVIINTRLYEEQIREHQHLLLALQNFRNIAMMHGLLCAYGFRKMAKARGEMHVFQHPDFTRECIRGSSSIKKPSSATLQTRKTLKRKQKRDVSSREQSTAGECLNPASPTAMELFSGKQQHARGLYQYINSSLPEFNTPSEDTRIAQVHPSPSIEDQQASSIPPSTSSLQPAGDSTEERFTSLTAAYTSSSSRERPAIAQLDQSTQDGIERMLSICATSLVPPLSPPQV</sequence>